<dbReference type="AlphaFoldDB" id="A0AAD3CML9"/>
<accession>A0AAD3CML9</accession>
<feature type="compositionally biased region" description="Basic and acidic residues" evidence="1">
    <location>
        <begin position="269"/>
        <end position="284"/>
    </location>
</feature>
<organism evidence="2 3">
    <name type="scientific">Chaetoceros tenuissimus</name>
    <dbReference type="NCBI Taxonomy" id="426638"/>
    <lineage>
        <taxon>Eukaryota</taxon>
        <taxon>Sar</taxon>
        <taxon>Stramenopiles</taxon>
        <taxon>Ochrophyta</taxon>
        <taxon>Bacillariophyta</taxon>
        <taxon>Coscinodiscophyceae</taxon>
        <taxon>Chaetocerotophycidae</taxon>
        <taxon>Chaetocerotales</taxon>
        <taxon>Chaetocerotaceae</taxon>
        <taxon>Chaetoceros</taxon>
    </lineage>
</organism>
<protein>
    <submittedName>
        <fullName evidence="2">Uncharacterized protein</fullName>
    </submittedName>
</protein>
<keyword evidence="3" id="KW-1185">Reference proteome</keyword>
<feature type="region of interest" description="Disordered" evidence="1">
    <location>
        <begin position="329"/>
        <end position="374"/>
    </location>
</feature>
<evidence type="ECO:0000313" key="3">
    <source>
        <dbReference type="Proteomes" id="UP001054902"/>
    </source>
</evidence>
<gene>
    <name evidence="2" type="ORF">CTEN210_03934</name>
</gene>
<evidence type="ECO:0000256" key="1">
    <source>
        <dbReference type="SAM" id="MobiDB-lite"/>
    </source>
</evidence>
<feature type="compositionally biased region" description="Basic and acidic residues" evidence="1">
    <location>
        <begin position="363"/>
        <end position="374"/>
    </location>
</feature>
<feature type="region of interest" description="Disordered" evidence="1">
    <location>
        <begin position="269"/>
        <end position="290"/>
    </location>
</feature>
<dbReference type="EMBL" id="BLLK01000023">
    <property type="protein sequence ID" value="GFH47459.1"/>
    <property type="molecule type" value="Genomic_DNA"/>
</dbReference>
<dbReference type="Proteomes" id="UP001054902">
    <property type="component" value="Unassembled WGS sequence"/>
</dbReference>
<reference evidence="2 3" key="1">
    <citation type="journal article" date="2021" name="Sci. Rep.">
        <title>The genome of the diatom Chaetoceros tenuissimus carries an ancient integrated fragment of an extant virus.</title>
        <authorList>
            <person name="Hongo Y."/>
            <person name="Kimura K."/>
            <person name="Takaki Y."/>
            <person name="Yoshida Y."/>
            <person name="Baba S."/>
            <person name="Kobayashi G."/>
            <person name="Nagasaki K."/>
            <person name="Hano T."/>
            <person name="Tomaru Y."/>
        </authorList>
    </citation>
    <scope>NUCLEOTIDE SEQUENCE [LARGE SCALE GENOMIC DNA]</scope>
    <source>
        <strain evidence="2 3">NIES-3715</strain>
    </source>
</reference>
<proteinExistence type="predicted"/>
<feature type="compositionally biased region" description="Acidic residues" evidence="1">
    <location>
        <begin position="342"/>
        <end position="362"/>
    </location>
</feature>
<evidence type="ECO:0000313" key="2">
    <source>
        <dbReference type="EMBL" id="GFH47459.1"/>
    </source>
</evidence>
<sequence length="374" mass="42386">MTIKVRCKLANDLDPSLDANHKTFFCTQEENKKSSFVYNSDGLATSKLEKPCHLIIDCSPSEQTDVGSVEWLFGGLEIESNSRNVEIYAVVESKEFANREYWQTQRGTRLETESPSGEEIYSTIVFPPESKPIVVKSLHMKLLSLRPAKCTELNIERIKVKGRIPEGEIVEEPKATPSPPVDTNMTPIQPNGVDTSTAQIGKAVSAITMMLQSMESKMSTSVQSTIGEFQKTNHAQDQAWNIRMSKLEDNMQHLTNSMRQLHESVDSMKQDIQKLSLQKEEESPQHGQDSTLSIEQVQTLLTQEREMYRQELAQQRQLMMKDILEALKSEEKPTRVSTTVEVENDETQSNDETPSDVVEEDMECKVTDHEIIND</sequence>
<name>A0AAD3CML9_9STRA</name>
<comment type="caution">
    <text evidence="2">The sequence shown here is derived from an EMBL/GenBank/DDBJ whole genome shotgun (WGS) entry which is preliminary data.</text>
</comment>